<keyword evidence="2" id="KW-0812">Transmembrane</keyword>
<organism evidence="3">
    <name type="scientific">Caligus clemensi</name>
    <name type="common">Sea louse</name>
    <dbReference type="NCBI Taxonomy" id="344056"/>
    <lineage>
        <taxon>Eukaryota</taxon>
        <taxon>Metazoa</taxon>
        <taxon>Ecdysozoa</taxon>
        <taxon>Arthropoda</taxon>
        <taxon>Crustacea</taxon>
        <taxon>Multicrustacea</taxon>
        <taxon>Hexanauplia</taxon>
        <taxon>Copepoda</taxon>
        <taxon>Siphonostomatoida</taxon>
        <taxon>Caligidae</taxon>
        <taxon>Caligus</taxon>
    </lineage>
</organism>
<dbReference type="InterPro" id="IPR006461">
    <property type="entry name" value="PLAC_motif_containing"/>
</dbReference>
<dbReference type="NCBIfam" id="TIGR01571">
    <property type="entry name" value="A_thal_Cys_rich"/>
    <property type="match status" value="1"/>
</dbReference>
<reference evidence="3" key="1">
    <citation type="submission" date="2016-12" db="EMBL/GenBank/DDBJ databases">
        <title>Caligus clemensi ESTs and full-length cDNAs.</title>
        <authorList>
            <person name="Yasuike M."/>
            <person name="von Schalburg K."/>
            <person name="Cooper G."/>
            <person name="Leong J."/>
            <person name="Jones S.R.M."/>
            <person name="Koop B.F."/>
        </authorList>
    </citation>
    <scope>NUCLEOTIDE SEQUENCE</scope>
    <source>
        <tissue evidence="3">Whole</tissue>
    </source>
</reference>
<evidence type="ECO:0000256" key="1">
    <source>
        <dbReference type="ARBA" id="ARBA00009024"/>
    </source>
</evidence>
<dbReference type="AlphaFoldDB" id="C1C0I3"/>
<evidence type="ECO:0000313" key="3">
    <source>
        <dbReference type="EMBL" id="ACO14786.1"/>
    </source>
</evidence>
<comment type="similarity">
    <text evidence="1">Belongs to the cornifelin family.</text>
</comment>
<name>C1C0I3_CALCM</name>
<dbReference type="EMBL" id="BT080362">
    <property type="protein sequence ID" value="ACO14786.1"/>
    <property type="molecule type" value="mRNA"/>
</dbReference>
<keyword evidence="2" id="KW-1133">Transmembrane helix</keyword>
<proteinExistence type="evidence at transcript level"/>
<dbReference type="Pfam" id="PF04749">
    <property type="entry name" value="PLAC8"/>
    <property type="match status" value="1"/>
</dbReference>
<feature type="transmembrane region" description="Helical" evidence="2">
    <location>
        <begin position="41"/>
        <end position="59"/>
    </location>
</feature>
<sequence>MSREWKQGICGFCGDVETCCCVAFCTPCSIYGQAENIGKSGILYCLLSCIFPCIPIFLLRSEAREKYGVEGSTADDAICSFCCGSCVLCQTGAEIKERGDAN</sequence>
<evidence type="ECO:0000256" key="2">
    <source>
        <dbReference type="SAM" id="Phobius"/>
    </source>
</evidence>
<dbReference type="PANTHER" id="PTHR15907">
    <property type="entry name" value="DUF614 FAMILY PROTEIN-RELATED"/>
    <property type="match status" value="1"/>
</dbReference>
<gene>
    <name evidence="3" type="primary">Y1487</name>
</gene>
<accession>C1C0I3</accession>
<keyword evidence="2" id="KW-0472">Membrane</keyword>
<protein>
    <submittedName>
        <fullName evidence="3">At1g14870</fullName>
    </submittedName>
</protein>